<keyword evidence="3" id="KW-0456">Lyase</keyword>
<keyword evidence="4" id="KW-1185">Reference proteome</keyword>
<dbReference type="PANTHER" id="PTHR12110:SF41">
    <property type="entry name" value="INOSOSE DEHYDRATASE"/>
    <property type="match status" value="1"/>
</dbReference>
<dbReference type="InterPro" id="IPR050312">
    <property type="entry name" value="IolE/XylAMocC-like"/>
</dbReference>
<dbReference type="PROSITE" id="PS51318">
    <property type="entry name" value="TAT"/>
    <property type="match status" value="1"/>
</dbReference>
<evidence type="ECO:0000313" key="4">
    <source>
        <dbReference type="Proteomes" id="UP000315010"/>
    </source>
</evidence>
<dbReference type="Gene3D" id="3.20.20.150">
    <property type="entry name" value="Divalent-metal-dependent TIM barrel enzymes"/>
    <property type="match status" value="1"/>
</dbReference>
<organism evidence="3 4">
    <name type="scientific">Novipirellula herctigrandis</name>
    <dbReference type="NCBI Taxonomy" id="2527986"/>
    <lineage>
        <taxon>Bacteria</taxon>
        <taxon>Pseudomonadati</taxon>
        <taxon>Planctomycetota</taxon>
        <taxon>Planctomycetia</taxon>
        <taxon>Pirellulales</taxon>
        <taxon>Pirellulaceae</taxon>
        <taxon>Novipirellula</taxon>
    </lineage>
</organism>
<evidence type="ECO:0000313" key="3">
    <source>
        <dbReference type="EMBL" id="TWT79206.1"/>
    </source>
</evidence>
<feature type="signal peptide" evidence="1">
    <location>
        <begin position="1"/>
        <end position="35"/>
    </location>
</feature>
<dbReference type="EMBL" id="SJPJ01000001">
    <property type="protein sequence ID" value="TWT79206.1"/>
    <property type="molecule type" value="Genomic_DNA"/>
</dbReference>
<keyword evidence="1" id="KW-0732">Signal</keyword>
<dbReference type="InterPro" id="IPR036237">
    <property type="entry name" value="Xyl_isomerase-like_sf"/>
</dbReference>
<accession>A0A5C5YWN6</accession>
<gene>
    <name evidence="3" type="primary">iolE_2</name>
    <name evidence="3" type="ORF">CA13_06040</name>
</gene>
<dbReference type="Pfam" id="PF01261">
    <property type="entry name" value="AP_endonuc_2"/>
    <property type="match status" value="1"/>
</dbReference>
<sequence precursor="true">MKNTPDVQLLNRRSVLKASVGSAAALTLASRFGFAADAAAKQPGIALQLYSIRDDCAKDFDAALAWCAEVGFDAVEFAGYHNYSGKAASLKNRLDQLGLKVAATHIGTGTLQGDELTKTIDFHQTIGCKYLIVPGDGRFSNKEKSRELAEIFNGAAEKLAPAGMKCGYHNHTHEFKKDGDKTFWELFAERTSDLVVLQQDVGWTTAARVDPVKMIRQFPGRSQVIHCKPTVVDGQGKAILGQDSVKWEPIFQACMDVGETEWYTVEQESYPDGKSPMECTALSLAGIKKILGRS</sequence>
<dbReference type="SUPFAM" id="SSF51658">
    <property type="entry name" value="Xylose isomerase-like"/>
    <property type="match status" value="1"/>
</dbReference>
<evidence type="ECO:0000256" key="1">
    <source>
        <dbReference type="SAM" id="SignalP"/>
    </source>
</evidence>
<dbReference type="RefSeq" id="WP_419193855.1">
    <property type="nucleotide sequence ID" value="NZ_SJPJ01000001.1"/>
</dbReference>
<dbReference type="PANTHER" id="PTHR12110">
    <property type="entry name" value="HYDROXYPYRUVATE ISOMERASE"/>
    <property type="match status" value="1"/>
</dbReference>
<evidence type="ECO:0000259" key="2">
    <source>
        <dbReference type="Pfam" id="PF01261"/>
    </source>
</evidence>
<dbReference type="EC" id="4.2.1.44" evidence="3"/>
<name>A0A5C5YWN6_9BACT</name>
<reference evidence="3 4" key="1">
    <citation type="submission" date="2019-02" db="EMBL/GenBank/DDBJ databases">
        <title>Deep-cultivation of Planctomycetes and their phenomic and genomic characterization uncovers novel biology.</title>
        <authorList>
            <person name="Wiegand S."/>
            <person name="Jogler M."/>
            <person name="Boedeker C."/>
            <person name="Pinto D."/>
            <person name="Vollmers J."/>
            <person name="Rivas-Marin E."/>
            <person name="Kohn T."/>
            <person name="Peeters S.H."/>
            <person name="Heuer A."/>
            <person name="Rast P."/>
            <person name="Oberbeckmann S."/>
            <person name="Bunk B."/>
            <person name="Jeske O."/>
            <person name="Meyerdierks A."/>
            <person name="Storesund J.E."/>
            <person name="Kallscheuer N."/>
            <person name="Luecker S."/>
            <person name="Lage O.M."/>
            <person name="Pohl T."/>
            <person name="Merkel B.J."/>
            <person name="Hornburger P."/>
            <person name="Mueller R.-W."/>
            <person name="Bruemmer F."/>
            <person name="Labrenz M."/>
            <person name="Spormann A.M."/>
            <person name="Op Den Camp H."/>
            <person name="Overmann J."/>
            <person name="Amann R."/>
            <person name="Jetten M.S.M."/>
            <person name="Mascher T."/>
            <person name="Medema M.H."/>
            <person name="Devos D.P."/>
            <person name="Kaster A.-K."/>
            <person name="Ovreas L."/>
            <person name="Rohde M."/>
            <person name="Galperin M.Y."/>
            <person name="Jogler C."/>
        </authorList>
    </citation>
    <scope>NUCLEOTIDE SEQUENCE [LARGE SCALE GENOMIC DNA]</scope>
    <source>
        <strain evidence="3 4">CA13</strain>
    </source>
</reference>
<feature type="chain" id="PRO_5022983299" evidence="1">
    <location>
        <begin position="36"/>
        <end position="294"/>
    </location>
</feature>
<protein>
    <submittedName>
        <fullName evidence="3">Inosose dehydratase</fullName>
        <ecNumber evidence="3">4.2.1.44</ecNumber>
    </submittedName>
</protein>
<feature type="domain" description="Xylose isomerase-like TIM barrel" evidence="2">
    <location>
        <begin position="64"/>
        <end position="271"/>
    </location>
</feature>
<dbReference type="InterPro" id="IPR013022">
    <property type="entry name" value="Xyl_isomerase-like_TIM-brl"/>
</dbReference>
<dbReference type="GO" id="GO:0050114">
    <property type="term" value="F:myo-inosose-2 dehydratase activity"/>
    <property type="evidence" value="ECO:0007669"/>
    <property type="project" value="UniProtKB-EC"/>
</dbReference>
<dbReference type="InterPro" id="IPR006311">
    <property type="entry name" value="TAT_signal"/>
</dbReference>
<comment type="caution">
    <text evidence="3">The sequence shown here is derived from an EMBL/GenBank/DDBJ whole genome shotgun (WGS) entry which is preliminary data.</text>
</comment>
<dbReference type="Proteomes" id="UP000315010">
    <property type="component" value="Unassembled WGS sequence"/>
</dbReference>
<dbReference type="AlphaFoldDB" id="A0A5C5YWN6"/>
<proteinExistence type="predicted"/>